<comment type="caution">
    <text evidence="1">The sequence shown here is derived from an EMBL/GenBank/DDBJ whole genome shotgun (WGS) entry which is preliminary data.</text>
</comment>
<proteinExistence type="predicted"/>
<dbReference type="EMBL" id="VISQ01000001">
    <property type="protein sequence ID" value="TVZ68137.1"/>
    <property type="molecule type" value="Genomic_DNA"/>
</dbReference>
<evidence type="ECO:0000313" key="1">
    <source>
        <dbReference type="EMBL" id="TVZ68137.1"/>
    </source>
</evidence>
<gene>
    <name evidence="1" type="ORF">FHU10_0556</name>
</gene>
<accession>A0A542BLA3</accession>
<protein>
    <submittedName>
        <fullName evidence="1">Uncharacterized protein</fullName>
    </submittedName>
</protein>
<name>A0A542BLA3_SERFO</name>
<sequence>MAVSSESECSLFGNISNRVSNVASPESSDFLGHDYVNHHRMTKIFDENNEVLRLRRRTYQRHIKDCKQRAVLSSIVGLYG</sequence>
<dbReference type="AlphaFoldDB" id="A0A542BLA3"/>
<reference evidence="1" key="1">
    <citation type="submission" date="2019-06" db="EMBL/GenBank/DDBJ databases">
        <authorList>
            <person name="Deangelis K."/>
            <person name="Huntemann M."/>
            <person name="Clum A."/>
            <person name="Pillay M."/>
            <person name="Palaniappan K."/>
            <person name="Varghese N."/>
            <person name="Mikhailova N."/>
            <person name="Stamatis D."/>
            <person name="Reddy T."/>
            <person name="Daum C."/>
            <person name="Shapiro N."/>
            <person name="Ivanova N."/>
            <person name="Kyrpides N."/>
            <person name="Woyke T."/>
        </authorList>
    </citation>
    <scope>NUCLEOTIDE SEQUENCE [LARGE SCALE GENOMIC DNA]</scope>
    <source>
        <strain evidence="1">128R</strain>
    </source>
</reference>
<organism evidence="1">
    <name type="scientific">Serratia fonticola</name>
    <dbReference type="NCBI Taxonomy" id="47917"/>
    <lineage>
        <taxon>Bacteria</taxon>
        <taxon>Pseudomonadati</taxon>
        <taxon>Pseudomonadota</taxon>
        <taxon>Gammaproteobacteria</taxon>
        <taxon>Enterobacterales</taxon>
        <taxon>Yersiniaceae</taxon>
        <taxon>Serratia</taxon>
    </lineage>
</organism>
<reference evidence="1" key="2">
    <citation type="submission" date="2019-08" db="EMBL/GenBank/DDBJ databases">
        <title>Investigation of anaerobic lignin degradation for improved lignocellulosic biofuels.</title>
        <authorList>
            <person name="Deangelis K.PhD."/>
        </authorList>
    </citation>
    <scope>NUCLEOTIDE SEQUENCE [LARGE SCALE GENOMIC DNA]</scope>
    <source>
        <strain evidence="1">128R</strain>
    </source>
</reference>